<proteinExistence type="predicted"/>
<dbReference type="PANTHER" id="PTHR46558">
    <property type="entry name" value="TRACRIPTIONAL REGULATORY PROTEIN-RELATED-RELATED"/>
    <property type="match status" value="1"/>
</dbReference>
<dbReference type="GO" id="GO:0003677">
    <property type="term" value="F:DNA binding"/>
    <property type="evidence" value="ECO:0007669"/>
    <property type="project" value="UniProtKB-KW"/>
</dbReference>
<dbReference type="CDD" id="cd00093">
    <property type="entry name" value="HTH_XRE"/>
    <property type="match status" value="1"/>
</dbReference>
<gene>
    <name evidence="3" type="ORF">COW11_02025</name>
</gene>
<comment type="caution">
    <text evidence="3">The sequence shown here is derived from an EMBL/GenBank/DDBJ whole genome shotgun (WGS) entry which is preliminary data.</text>
</comment>
<dbReference type="InterPro" id="IPR010982">
    <property type="entry name" value="Lambda_DNA-bd_dom_sf"/>
</dbReference>
<evidence type="ECO:0000259" key="2">
    <source>
        <dbReference type="PROSITE" id="PS50943"/>
    </source>
</evidence>
<keyword evidence="1" id="KW-0238">DNA-binding</keyword>
<evidence type="ECO:0000313" key="4">
    <source>
        <dbReference type="Proteomes" id="UP000231267"/>
    </source>
</evidence>
<evidence type="ECO:0000313" key="3">
    <source>
        <dbReference type="EMBL" id="PIW66691.1"/>
    </source>
</evidence>
<protein>
    <recommendedName>
        <fullName evidence="2">HTH cro/C1-type domain-containing protein</fullName>
    </recommendedName>
</protein>
<dbReference type="SUPFAM" id="SSF47413">
    <property type="entry name" value="lambda repressor-like DNA-binding domains"/>
    <property type="match status" value="1"/>
</dbReference>
<accession>A0A2J0LFR7</accession>
<dbReference type="Pfam" id="PF01381">
    <property type="entry name" value="HTH_3"/>
    <property type="match status" value="1"/>
</dbReference>
<evidence type="ECO:0000256" key="1">
    <source>
        <dbReference type="ARBA" id="ARBA00023125"/>
    </source>
</evidence>
<dbReference type="PANTHER" id="PTHR46558:SF4">
    <property type="entry name" value="DNA-BIDING PHAGE PROTEIN"/>
    <property type="match status" value="1"/>
</dbReference>
<organism evidence="3 4">
    <name type="scientific">Candidatus Taenaricola geysiri</name>
    <dbReference type="NCBI Taxonomy" id="1974752"/>
    <lineage>
        <taxon>Bacteria</taxon>
        <taxon>Pseudomonadati</taxon>
        <taxon>Candidatus Omnitrophota</taxon>
        <taxon>Candidatus Taenaricola</taxon>
    </lineage>
</organism>
<feature type="domain" description="HTH cro/C1-type" evidence="2">
    <location>
        <begin position="120"/>
        <end position="174"/>
    </location>
</feature>
<dbReference type="EMBL" id="PFGP01000035">
    <property type="protein sequence ID" value="PIW66691.1"/>
    <property type="molecule type" value="Genomic_DNA"/>
</dbReference>
<sequence>MMLKNDWLWDRKININQARGILKDPANNHFLSISAALLARKNTPKEVFKYYLKPLLFVENWQRIKRQMRKDEWSNPRIIYWQAMYEMLKEKYEKKGVNFKKDVPAATKQDIFCKTIADKIKAVRKAKGLTQSGLADKLKISQQVISRIENGGENISLSTFKKVADALGATIDVNIY</sequence>
<dbReference type="Proteomes" id="UP000231267">
    <property type="component" value="Unassembled WGS sequence"/>
</dbReference>
<dbReference type="Gene3D" id="1.10.260.40">
    <property type="entry name" value="lambda repressor-like DNA-binding domains"/>
    <property type="match status" value="1"/>
</dbReference>
<dbReference type="InterPro" id="IPR001387">
    <property type="entry name" value="Cro/C1-type_HTH"/>
</dbReference>
<name>A0A2J0LFR7_9BACT</name>
<reference evidence="3 4" key="1">
    <citation type="submission" date="2017-09" db="EMBL/GenBank/DDBJ databases">
        <title>Depth-based differentiation of microbial function through sediment-hosted aquifers and enrichment of novel symbionts in the deep terrestrial subsurface.</title>
        <authorList>
            <person name="Probst A.J."/>
            <person name="Ladd B."/>
            <person name="Jarett J.K."/>
            <person name="Geller-Mcgrath D.E."/>
            <person name="Sieber C.M."/>
            <person name="Emerson J.B."/>
            <person name="Anantharaman K."/>
            <person name="Thomas B.C."/>
            <person name="Malmstrom R."/>
            <person name="Stieglmeier M."/>
            <person name="Klingl A."/>
            <person name="Woyke T."/>
            <person name="Ryan C.M."/>
            <person name="Banfield J.F."/>
        </authorList>
    </citation>
    <scope>NUCLEOTIDE SEQUENCE [LARGE SCALE GENOMIC DNA]</scope>
    <source>
        <strain evidence="3">CG12_big_fil_rev_8_21_14_0_65_43_15</strain>
    </source>
</reference>
<dbReference type="PROSITE" id="PS50943">
    <property type="entry name" value="HTH_CROC1"/>
    <property type="match status" value="1"/>
</dbReference>
<dbReference type="SMART" id="SM00530">
    <property type="entry name" value="HTH_XRE"/>
    <property type="match status" value="1"/>
</dbReference>
<dbReference type="AlphaFoldDB" id="A0A2J0LFR7"/>